<evidence type="ECO:0000313" key="2">
    <source>
        <dbReference type="Proteomes" id="UP000887566"/>
    </source>
</evidence>
<keyword evidence="1" id="KW-1133">Transmembrane helix</keyword>
<accession>A0A914V1M1</accession>
<protein>
    <submittedName>
        <fullName evidence="3">Uncharacterized protein</fullName>
    </submittedName>
</protein>
<keyword evidence="2" id="KW-1185">Reference proteome</keyword>
<evidence type="ECO:0000313" key="3">
    <source>
        <dbReference type="WBParaSite" id="PSAMB.scaffold1448size31390.g13166.t1"/>
    </source>
</evidence>
<keyword evidence="1" id="KW-0472">Membrane</keyword>
<feature type="transmembrane region" description="Helical" evidence="1">
    <location>
        <begin position="32"/>
        <end position="52"/>
    </location>
</feature>
<evidence type="ECO:0000256" key="1">
    <source>
        <dbReference type="SAM" id="Phobius"/>
    </source>
</evidence>
<sequence>MLLLILLTLLVVTLLIVGVTLSLIDVDRYNFALYLILLGIVSLCVIVALWLIRPSALMRWPRCCRRLCPGCFGPKKYRVPESKVILDPTNAETVMKSIRGIPYLMQAIQYSMETTYYSDMMAQMGSGPVQASVIHTAPGCRSLLDSDTESDCCCHCGGDDQQMPSVFVEQPPISPRTSLPDEQWEPTNSRWSNAQLRLDISRRQSYLPVFPLSEAAASAAMAPRLAHLQDGFTSQSLDRLYHDESAQCQSESCENQDAKFRRDDENKNLLKVGDFAVRKSSSATMLHQSRRQSTCSCRSNGRKISNPNTKEAPVPRGNVQIMRMGKNGVFLHRFLRVSEQNEM</sequence>
<keyword evidence="1" id="KW-0812">Transmembrane</keyword>
<dbReference type="WBParaSite" id="PSAMB.scaffold1448size31390.g13166.t1">
    <property type="protein sequence ID" value="PSAMB.scaffold1448size31390.g13166.t1"/>
    <property type="gene ID" value="PSAMB.scaffold1448size31390.g13166"/>
</dbReference>
<dbReference type="AlphaFoldDB" id="A0A914V1M1"/>
<organism evidence="2 3">
    <name type="scientific">Plectus sambesii</name>
    <dbReference type="NCBI Taxonomy" id="2011161"/>
    <lineage>
        <taxon>Eukaryota</taxon>
        <taxon>Metazoa</taxon>
        <taxon>Ecdysozoa</taxon>
        <taxon>Nematoda</taxon>
        <taxon>Chromadorea</taxon>
        <taxon>Plectida</taxon>
        <taxon>Plectina</taxon>
        <taxon>Plectoidea</taxon>
        <taxon>Plectidae</taxon>
        <taxon>Plectus</taxon>
    </lineage>
</organism>
<reference evidence="3" key="1">
    <citation type="submission" date="2022-11" db="UniProtKB">
        <authorList>
            <consortium name="WormBaseParasite"/>
        </authorList>
    </citation>
    <scope>IDENTIFICATION</scope>
</reference>
<dbReference type="Proteomes" id="UP000887566">
    <property type="component" value="Unplaced"/>
</dbReference>
<name>A0A914V1M1_9BILA</name>
<proteinExistence type="predicted"/>